<feature type="site" description="Transition state stabilizer" evidence="9">
    <location>
        <position position="161"/>
    </location>
</feature>
<evidence type="ECO:0000256" key="3">
    <source>
        <dbReference type="ARBA" id="ARBA00012115"/>
    </source>
</evidence>
<accession>A0A0J7N807</accession>
<dbReference type="Gene3D" id="3.60.10.10">
    <property type="entry name" value="Endonuclease/exonuclease/phosphatase"/>
    <property type="match status" value="1"/>
</dbReference>
<evidence type="ECO:0000313" key="12">
    <source>
        <dbReference type="Proteomes" id="UP000036403"/>
    </source>
</evidence>
<dbReference type="OrthoDB" id="7701337at2759"/>
<dbReference type="GO" id="GO:0006284">
    <property type="term" value="P:base-excision repair"/>
    <property type="evidence" value="ECO:0007669"/>
    <property type="project" value="TreeGrafter"/>
</dbReference>
<gene>
    <name evidence="11" type="ORF">RF55_11684</name>
</gene>
<dbReference type="InterPro" id="IPR004808">
    <property type="entry name" value="AP_endonuc_1"/>
</dbReference>
<dbReference type="GO" id="GO:0008311">
    <property type="term" value="F:double-stranded DNA 3'-5' DNA exonuclease activity"/>
    <property type="evidence" value="ECO:0007669"/>
    <property type="project" value="UniProtKB-EC"/>
</dbReference>
<comment type="catalytic activity">
    <reaction evidence="1">
        <text>Exonucleolytic cleavage in the 3'- to 5'-direction to yield nucleoside 5'-phosphates.</text>
        <dbReference type="EC" id="3.1.11.2"/>
    </reaction>
</comment>
<dbReference type="AlphaFoldDB" id="A0A0J7N807"/>
<dbReference type="GO" id="GO:0046872">
    <property type="term" value="F:metal ion binding"/>
    <property type="evidence" value="ECO:0007669"/>
    <property type="project" value="UniProtKB-KW"/>
</dbReference>
<feature type="binding site" evidence="8">
    <location>
        <position position="161"/>
    </location>
    <ligand>
        <name>Mg(2+)</name>
        <dbReference type="ChEBI" id="CHEBI:18420"/>
        <label>1</label>
    </ligand>
</feature>
<feature type="active site" description="Proton donor/acceptor" evidence="7">
    <location>
        <position position="159"/>
    </location>
</feature>
<evidence type="ECO:0000256" key="4">
    <source>
        <dbReference type="ARBA" id="ARBA00022723"/>
    </source>
</evidence>
<feature type="active site" evidence="7">
    <location>
        <position position="128"/>
    </location>
</feature>
<evidence type="ECO:0000256" key="2">
    <source>
        <dbReference type="ARBA" id="ARBA00007092"/>
    </source>
</evidence>
<dbReference type="Proteomes" id="UP000036403">
    <property type="component" value="Unassembled WGS sequence"/>
</dbReference>
<feature type="site" description="Interaction with DNA substrate" evidence="9">
    <location>
        <position position="258"/>
    </location>
</feature>
<dbReference type="InterPro" id="IPR036691">
    <property type="entry name" value="Endo/exonu/phosph_ase_sf"/>
</dbReference>
<dbReference type="PANTHER" id="PTHR22748">
    <property type="entry name" value="AP ENDONUCLEASE"/>
    <property type="match status" value="1"/>
</dbReference>
<evidence type="ECO:0000313" key="11">
    <source>
        <dbReference type="EMBL" id="KMQ88770.1"/>
    </source>
</evidence>
<dbReference type="PANTHER" id="PTHR22748:SF6">
    <property type="entry name" value="DNA-(APURINIC OR APYRIMIDINIC SITE) ENDONUCLEASE"/>
    <property type="match status" value="1"/>
</dbReference>
<evidence type="ECO:0000259" key="10">
    <source>
        <dbReference type="Pfam" id="PF03372"/>
    </source>
</evidence>
<feature type="binding site" evidence="8">
    <location>
        <position position="159"/>
    </location>
    <ligand>
        <name>Mg(2+)</name>
        <dbReference type="ChEBI" id="CHEBI:18420"/>
        <label>1</label>
    </ligand>
</feature>
<protein>
    <recommendedName>
        <fullName evidence="3">exodeoxyribonuclease III</fullName>
        <ecNumber evidence="3">3.1.11.2</ecNumber>
    </recommendedName>
</protein>
<feature type="site" description="Important for catalytic activity" evidence="9">
    <location>
        <position position="233"/>
    </location>
</feature>
<evidence type="ECO:0000256" key="9">
    <source>
        <dbReference type="PIRSR" id="PIRSR604808-3"/>
    </source>
</evidence>
<proteinExistence type="inferred from homology"/>
<evidence type="ECO:0000256" key="5">
    <source>
        <dbReference type="ARBA" id="ARBA00022801"/>
    </source>
</evidence>
<feature type="binding site" evidence="8">
    <location>
        <position position="49"/>
    </location>
    <ligand>
        <name>Mg(2+)</name>
        <dbReference type="ChEBI" id="CHEBI:18420"/>
        <label>1</label>
    </ligand>
</feature>
<dbReference type="EMBL" id="LBMM01008581">
    <property type="protein sequence ID" value="KMQ88770.1"/>
    <property type="molecule type" value="Genomic_DNA"/>
</dbReference>
<comment type="similarity">
    <text evidence="2">Belongs to the DNA repair enzymes AP/ExoA family.</text>
</comment>
<dbReference type="GO" id="GO:0008081">
    <property type="term" value="F:phosphoric diester hydrolase activity"/>
    <property type="evidence" value="ECO:0007669"/>
    <property type="project" value="TreeGrafter"/>
</dbReference>
<name>A0A0J7N807_LASNI</name>
<organism evidence="11 12">
    <name type="scientific">Lasius niger</name>
    <name type="common">Black garden ant</name>
    <dbReference type="NCBI Taxonomy" id="67767"/>
    <lineage>
        <taxon>Eukaryota</taxon>
        <taxon>Metazoa</taxon>
        <taxon>Ecdysozoa</taxon>
        <taxon>Arthropoda</taxon>
        <taxon>Hexapoda</taxon>
        <taxon>Insecta</taxon>
        <taxon>Pterygota</taxon>
        <taxon>Neoptera</taxon>
        <taxon>Endopterygota</taxon>
        <taxon>Hymenoptera</taxon>
        <taxon>Apocrita</taxon>
        <taxon>Aculeata</taxon>
        <taxon>Formicoidea</taxon>
        <taxon>Formicidae</taxon>
        <taxon>Formicinae</taxon>
        <taxon>Lasius</taxon>
        <taxon>Lasius</taxon>
    </lineage>
</organism>
<comment type="caution">
    <text evidence="11">The sequence shown here is derived from an EMBL/GenBank/DDBJ whole genome shotgun (WGS) entry which is preliminary data.</text>
</comment>
<feature type="active site" description="Proton acceptor" evidence="7">
    <location>
        <position position="258"/>
    </location>
</feature>
<sequence length="281" mass="32689">MRGRTERGERGGKEEEIWKVTFWNIAGLKNKDKGFWDRIGEWDVIVLIETWVGEKGWRKLKSRLPKGFKWGVQYASKKNKKGRAMGGMIMGIRRKGEIEVGEIEITEEGMMTGTLKRRGEEWRIVGVYVNEDIERKIEGLKKWMEESEEKGKRVVIGGDFNTRIGEMGGRVNMGENEEIIKSRNFKDKKINRERRRLVEVLEETGWSIINDNIRGDEEGEYTYTGGRGNTVIDYVLGNEGVWEKIERLEIGEDIDSDHHPVICWIKGEGIWKKKRKARQKG</sequence>
<evidence type="ECO:0000256" key="6">
    <source>
        <dbReference type="ARBA" id="ARBA00022842"/>
    </source>
</evidence>
<dbReference type="Pfam" id="PF03372">
    <property type="entry name" value="Exo_endo_phos"/>
    <property type="match status" value="1"/>
</dbReference>
<keyword evidence="12" id="KW-1185">Reference proteome</keyword>
<feature type="domain" description="Endonuclease/exonuclease/phosphatase" evidence="10">
    <location>
        <begin position="23"/>
        <end position="258"/>
    </location>
</feature>
<dbReference type="EC" id="3.1.11.2" evidence="3"/>
<feature type="binding site" evidence="8">
    <location>
        <position position="258"/>
    </location>
    <ligand>
        <name>Mg(2+)</name>
        <dbReference type="ChEBI" id="CHEBI:18420"/>
        <label>1</label>
    </ligand>
</feature>
<feature type="binding site" evidence="8">
    <location>
        <position position="24"/>
    </location>
    <ligand>
        <name>Mg(2+)</name>
        <dbReference type="ChEBI" id="CHEBI:18420"/>
        <label>1</label>
    </ligand>
</feature>
<keyword evidence="6 8" id="KW-0460">Magnesium</keyword>
<feature type="binding site" evidence="8">
    <location>
        <position position="257"/>
    </location>
    <ligand>
        <name>Mg(2+)</name>
        <dbReference type="ChEBI" id="CHEBI:18420"/>
        <label>1</label>
    </ligand>
</feature>
<dbReference type="SUPFAM" id="SSF56219">
    <property type="entry name" value="DNase I-like"/>
    <property type="match status" value="1"/>
</dbReference>
<comment type="cofactor">
    <cofactor evidence="8">
        <name>Mg(2+)</name>
        <dbReference type="ChEBI" id="CHEBI:18420"/>
    </cofactor>
    <cofactor evidence="8">
        <name>Mn(2+)</name>
        <dbReference type="ChEBI" id="CHEBI:29035"/>
    </cofactor>
    <text evidence="8">Probably binds two magnesium or manganese ions per subunit.</text>
</comment>
<keyword evidence="5" id="KW-0378">Hydrolase</keyword>
<evidence type="ECO:0000256" key="8">
    <source>
        <dbReference type="PIRSR" id="PIRSR604808-2"/>
    </source>
</evidence>
<dbReference type="GO" id="GO:0003906">
    <property type="term" value="F:DNA-(apurinic or apyrimidinic site) endonuclease activity"/>
    <property type="evidence" value="ECO:0007669"/>
    <property type="project" value="TreeGrafter"/>
</dbReference>
<evidence type="ECO:0000256" key="7">
    <source>
        <dbReference type="PIRSR" id="PIRSR604808-1"/>
    </source>
</evidence>
<reference evidence="11 12" key="1">
    <citation type="submission" date="2015-04" db="EMBL/GenBank/DDBJ databases">
        <title>Lasius niger genome sequencing.</title>
        <authorList>
            <person name="Konorov E.A."/>
            <person name="Nikitin M.A."/>
            <person name="Kirill M.V."/>
            <person name="Chang P."/>
        </authorList>
    </citation>
    <scope>NUCLEOTIDE SEQUENCE [LARGE SCALE GENOMIC DNA]</scope>
    <source>
        <tissue evidence="11">Whole</tissue>
    </source>
</reference>
<keyword evidence="4 8" id="KW-0479">Metal-binding</keyword>
<keyword evidence="8" id="KW-0464">Manganese</keyword>
<dbReference type="PaxDb" id="67767-A0A0J7N807"/>
<evidence type="ECO:0000256" key="1">
    <source>
        <dbReference type="ARBA" id="ARBA00000493"/>
    </source>
</evidence>
<dbReference type="InterPro" id="IPR005135">
    <property type="entry name" value="Endo/exonuclease/phosphatase"/>
</dbReference>